<name>A0A1I4F9C9_9PROT</name>
<protein>
    <submittedName>
        <fullName evidence="1">Conjugal transfer protein TrbH</fullName>
    </submittedName>
</protein>
<dbReference type="InterPro" id="IPR010837">
    <property type="entry name" value="Conjugal_tfr_TrbH"/>
</dbReference>
<evidence type="ECO:0000313" key="1">
    <source>
        <dbReference type="EMBL" id="SFL14592.1"/>
    </source>
</evidence>
<dbReference type="AlphaFoldDB" id="A0A1I4F9C9"/>
<organism evidence="1 2">
    <name type="scientific">Nitrosomonas aestuarii</name>
    <dbReference type="NCBI Taxonomy" id="52441"/>
    <lineage>
        <taxon>Bacteria</taxon>
        <taxon>Pseudomonadati</taxon>
        <taxon>Pseudomonadota</taxon>
        <taxon>Betaproteobacteria</taxon>
        <taxon>Nitrosomonadales</taxon>
        <taxon>Nitrosomonadaceae</taxon>
        <taxon>Nitrosomonas</taxon>
    </lineage>
</organism>
<keyword evidence="2" id="KW-1185">Reference proteome</keyword>
<dbReference type="RefSeq" id="WP_090702268.1">
    <property type="nucleotide sequence ID" value="NZ_FOSP01000035.1"/>
</dbReference>
<sequence>MSPRYHFLNLQALRLQGAKAAKNDSILKAALVCISVLLVLSGCAMTQPYGSFIQNPSPAFSQYSKVMADDVADQIGRLYPAATTQFNLRHNANDLFGQVLIDKLRSDGFAVLESTSPANSFLAAIHSAEDIGNTNSTPISEENIQYPGLALGYIIDQSGDLYHVSILIEDQQLTRAFIAQSGQIQPAGLWVWKE</sequence>
<dbReference type="OrthoDB" id="8481350at2"/>
<evidence type="ECO:0000313" key="2">
    <source>
        <dbReference type="Proteomes" id="UP000199533"/>
    </source>
</evidence>
<reference evidence="2" key="1">
    <citation type="submission" date="2016-10" db="EMBL/GenBank/DDBJ databases">
        <authorList>
            <person name="Varghese N."/>
            <person name="Submissions S."/>
        </authorList>
    </citation>
    <scope>NUCLEOTIDE SEQUENCE [LARGE SCALE GENOMIC DNA]</scope>
    <source>
        <strain evidence="2">Nm69</strain>
    </source>
</reference>
<dbReference type="Proteomes" id="UP000199533">
    <property type="component" value="Unassembled WGS sequence"/>
</dbReference>
<dbReference type="Pfam" id="PF07283">
    <property type="entry name" value="TrbH"/>
    <property type="match status" value="1"/>
</dbReference>
<dbReference type="EMBL" id="FOSP01000035">
    <property type="protein sequence ID" value="SFL14592.1"/>
    <property type="molecule type" value="Genomic_DNA"/>
</dbReference>
<proteinExistence type="predicted"/>
<dbReference type="STRING" id="52441.SAMN05216302_10359"/>
<gene>
    <name evidence="1" type="ORF">SAMN05216302_10359</name>
</gene>
<accession>A0A1I4F9C9</accession>